<comment type="caution">
    <text evidence="3">The sequence shown here is derived from an EMBL/GenBank/DDBJ whole genome shotgun (WGS) entry which is preliminary data.</text>
</comment>
<evidence type="ECO:0000256" key="1">
    <source>
        <dbReference type="SAM" id="MobiDB-lite"/>
    </source>
</evidence>
<evidence type="ECO:0000313" key="3">
    <source>
        <dbReference type="EMBL" id="GCE10106.1"/>
    </source>
</evidence>
<protein>
    <recommendedName>
        <fullName evidence="2">Transposase IS204/IS1001/IS1096/IS1165 DDE domain-containing protein</fullName>
    </recommendedName>
</protein>
<dbReference type="EMBL" id="BIFQ01000002">
    <property type="protein sequence ID" value="GCE10106.1"/>
    <property type="molecule type" value="Genomic_DNA"/>
</dbReference>
<dbReference type="InterPro" id="IPR047951">
    <property type="entry name" value="Transpos_ISL3"/>
</dbReference>
<sequence length="213" mass="24196">MAPWARVTQRLFQIVQIIGLATGGRLGVRVTDRLGIQTTRQTILRRIMALPLEPVEKVPQIGIDDFAFRRGRKFGSILVDLQTHKVLEVLPDRAAKTAAAWMAEHPELEIISRDRGGDYAAAVRKAAPQATEVADRFHLYKNLTEAVEIRKQAEESARKEVPQEVQDALATSKKAFSPRTWKPVPAPRDEQERLARREQRFDRYQQVLALKAQ</sequence>
<dbReference type="Proteomes" id="UP000287224">
    <property type="component" value="Unassembled WGS sequence"/>
</dbReference>
<evidence type="ECO:0000313" key="4">
    <source>
        <dbReference type="Proteomes" id="UP000287224"/>
    </source>
</evidence>
<accession>A0A401ZTI2</accession>
<name>A0A401ZTI2_9CHLR</name>
<dbReference type="AlphaFoldDB" id="A0A401ZTI2"/>
<organism evidence="3 4">
    <name type="scientific">Dictyobacter aurantiacus</name>
    <dbReference type="NCBI Taxonomy" id="1936993"/>
    <lineage>
        <taxon>Bacteria</taxon>
        <taxon>Bacillati</taxon>
        <taxon>Chloroflexota</taxon>
        <taxon>Ktedonobacteria</taxon>
        <taxon>Ktedonobacterales</taxon>
        <taxon>Dictyobacteraceae</taxon>
        <taxon>Dictyobacter</taxon>
    </lineage>
</organism>
<reference evidence="4" key="1">
    <citation type="submission" date="2018-12" db="EMBL/GenBank/DDBJ databases">
        <title>Tengunoibacter tsumagoiensis gen. nov., sp. nov., Dictyobacter kobayashii sp. nov., D. alpinus sp. nov., and D. joshuensis sp. nov. and description of Dictyobacteraceae fam. nov. within the order Ktedonobacterales isolated from Tengu-no-mugimeshi.</title>
        <authorList>
            <person name="Wang C.M."/>
            <person name="Zheng Y."/>
            <person name="Sakai Y."/>
            <person name="Toyoda A."/>
            <person name="Minakuchi Y."/>
            <person name="Abe K."/>
            <person name="Yokota A."/>
            <person name="Yabe S."/>
        </authorList>
    </citation>
    <scope>NUCLEOTIDE SEQUENCE [LARGE SCALE GENOMIC DNA]</scope>
    <source>
        <strain evidence="4">S-27</strain>
    </source>
</reference>
<keyword evidence="4" id="KW-1185">Reference proteome</keyword>
<dbReference type="PANTHER" id="PTHR33498:SF1">
    <property type="entry name" value="TRANSPOSASE FOR INSERTION SEQUENCE ELEMENT IS1557"/>
    <property type="match status" value="1"/>
</dbReference>
<feature type="domain" description="Transposase IS204/IS1001/IS1096/IS1165 DDE" evidence="2">
    <location>
        <begin position="61"/>
        <end position="197"/>
    </location>
</feature>
<feature type="region of interest" description="Disordered" evidence="1">
    <location>
        <begin position="154"/>
        <end position="198"/>
    </location>
</feature>
<feature type="compositionally biased region" description="Basic and acidic residues" evidence="1">
    <location>
        <begin position="187"/>
        <end position="198"/>
    </location>
</feature>
<evidence type="ECO:0000259" key="2">
    <source>
        <dbReference type="Pfam" id="PF01610"/>
    </source>
</evidence>
<dbReference type="InterPro" id="IPR002560">
    <property type="entry name" value="Transposase_DDE"/>
</dbReference>
<dbReference type="Pfam" id="PF01610">
    <property type="entry name" value="DDE_Tnp_ISL3"/>
    <property type="match status" value="1"/>
</dbReference>
<dbReference type="PANTHER" id="PTHR33498">
    <property type="entry name" value="TRANSPOSASE FOR INSERTION SEQUENCE ELEMENT IS1557"/>
    <property type="match status" value="1"/>
</dbReference>
<gene>
    <name evidence="3" type="ORF">KDAU_74350</name>
</gene>
<proteinExistence type="predicted"/>